<evidence type="ECO:0000313" key="3">
    <source>
        <dbReference type="Proteomes" id="UP000186309"/>
    </source>
</evidence>
<dbReference type="Proteomes" id="UP000186309">
    <property type="component" value="Chromosome"/>
</dbReference>
<keyword evidence="3" id="KW-1185">Reference proteome</keyword>
<evidence type="ECO:0008006" key="4">
    <source>
        <dbReference type="Google" id="ProtNLM"/>
    </source>
</evidence>
<accession>A0A1U7CNF9</accession>
<gene>
    <name evidence="2" type="ORF">BSF38_01942</name>
</gene>
<evidence type="ECO:0000256" key="1">
    <source>
        <dbReference type="SAM" id="MobiDB-lite"/>
    </source>
</evidence>
<dbReference type="STRING" id="1387353.BSF38_01942"/>
<organism evidence="2 3">
    <name type="scientific">Paludisphaera borealis</name>
    <dbReference type="NCBI Taxonomy" id="1387353"/>
    <lineage>
        <taxon>Bacteria</taxon>
        <taxon>Pseudomonadati</taxon>
        <taxon>Planctomycetota</taxon>
        <taxon>Planctomycetia</taxon>
        <taxon>Isosphaerales</taxon>
        <taxon>Isosphaeraceae</taxon>
        <taxon>Paludisphaera</taxon>
    </lineage>
</organism>
<reference evidence="3" key="1">
    <citation type="submission" date="2016-12" db="EMBL/GenBank/DDBJ databases">
        <title>Comparative genomics of four Isosphaeraceae planctomycetes: a common pool of plasmids and glycoside hydrolase genes.</title>
        <authorList>
            <person name="Ivanova A."/>
        </authorList>
    </citation>
    <scope>NUCLEOTIDE SEQUENCE [LARGE SCALE GENOMIC DNA]</scope>
    <source>
        <strain evidence="3">PX4</strain>
    </source>
</reference>
<protein>
    <recommendedName>
        <fullName evidence="4">Phage terminase small subunit P27 family</fullName>
    </recommendedName>
</protein>
<dbReference type="KEGG" id="pbor:BSF38_01942"/>
<dbReference type="InterPro" id="IPR006448">
    <property type="entry name" value="Phage_term_ssu_P27"/>
</dbReference>
<dbReference type="EMBL" id="CP019082">
    <property type="protein sequence ID" value="APW60472.1"/>
    <property type="molecule type" value="Genomic_DNA"/>
</dbReference>
<proteinExistence type="predicted"/>
<evidence type="ECO:0000313" key="2">
    <source>
        <dbReference type="EMBL" id="APW60472.1"/>
    </source>
</evidence>
<dbReference type="Pfam" id="PF05119">
    <property type="entry name" value="Terminase_4"/>
    <property type="match status" value="1"/>
</dbReference>
<sequence length="166" mass="17970">MAKRGRRPDPPELRIAKQNAGKTYGPFATIREAGEPDKPETISSDPYASEIWDRLVAMLTDRKILSPADQGIMVAYCSAYSTVVRCRKLLQPKVDPKTGAIHDPFVVFNEITGATKANGLLGTLSGAERSLASFASSLGLTPVDRGRAAVIEDLEQRDELEDILAG</sequence>
<feature type="region of interest" description="Disordered" evidence="1">
    <location>
        <begin position="1"/>
        <end position="45"/>
    </location>
</feature>
<name>A0A1U7CNF9_9BACT</name>
<dbReference type="AlphaFoldDB" id="A0A1U7CNF9"/>
<dbReference type="RefSeq" id="WP_076345138.1">
    <property type="nucleotide sequence ID" value="NZ_CP019082.1"/>
</dbReference>